<comment type="pathway">
    <text evidence="4 16">Purine metabolism; IMP biosynthesis via salvage pathway; IMP from hypoxanthine: step 1/1.</text>
</comment>
<keyword evidence="13 16" id="KW-0460">Magnesium</keyword>
<dbReference type="InterPro" id="IPR050408">
    <property type="entry name" value="HGPRT"/>
</dbReference>
<evidence type="ECO:0000256" key="8">
    <source>
        <dbReference type="ARBA" id="ARBA00022676"/>
    </source>
</evidence>
<dbReference type="EMBL" id="VBWP01000004">
    <property type="protein sequence ID" value="TLG74227.1"/>
    <property type="molecule type" value="Genomic_DNA"/>
</dbReference>
<evidence type="ECO:0000256" key="15">
    <source>
        <dbReference type="ARBA" id="ARBA00049402"/>
    </source>
</evidence>
<dbReference type="CDD" id="cd06223">
    <property type="entry name" value="PRTases_typeI"/>
    <property type="match status" value="1"/>
</dbReference>
<dbReference type="GO" id="GO:0032263">
    <property type="term" value="P:GMP salvage"/>
    <property type="evidence" value="ECO:0007669"/>
    <property type="project" value="TreeGrafter"/>
</dbReference>
<comment type="cofactor">
    <cofactor evidence="1 16">
        <name>Mg(2+)</name>
        <dbReference type="ChEBI" id="CHEBI:18420"/>
    </cofactor>
</comment>
<keyword evidence="12 16" id="KW-0547">Nucleotide-binding</keyword>
<keyword evidence="8 16" id="KW-0328">Glycosyltransferase</keyword>
<reference evidence="18 19" key="1">
    <citation type="submission" date="2019-05" db="EMBL/GenBank/DDBJ databases">
        <title>Culicoidintestinum kansasii gen. nov., sp. nov. from the gastrointestinal tract of the biting midge, Culicoides sonorensis.</title>
        <authorList>
            <person name="Neupane S."/>
            <person name="Ghosh A."/>
            <person name="Gunther S."/>
            <person name="Martin K."/>
            <person name="Zurek L."/>
        </authorList>
    </citation>
    <scope>NUCLEOTIDE SEQUENCE [LARGE SCALE GENOMIC DNA]</scope>
    <source>
        <strain evidence="18 19">CS-1</strain>
    </source>
</reference>
<keyword evidence="9 16" id="KW-0808">Transferase</keyword>
<dbReference type="GO" id="GO:0000166">
    <property type="term" value="F:nucleotide binding"/>
    <property type="evidence" value="ECO:0007669"/>
    <property type="project" value="UniProtKB-KW"/>
</dbReference>
<dbReference type="Proteomes" id="UP000306912">
    <property type="component" value="Unassembled WGS sequence"/>
</dbReference>
<dbReference type="FunFam" id="3.40.50.2020:FF:000006">
    <property type="entry name" value="Hypoxanthine phosphoribosyltransferase"/>
    <property type="match status" value="1"/>
</dbReference>
<evidence type="ECO:0000313" key="18">
    <source>
        <dbReference type="EMBL" id="TLG74227.1"/>
    </source>
</evidence>
<comment type="subcellular location">
    <subcellularLocation>
        <location evidence="3 16">Cytoplasm</location>
    </subcellularLocation>
</comment>
<evidence type="ECO:0000259" key="17">
    <source>
        <dbReference type="Pfam" id="PF00156"/>
    </source>
</evidence>
<dbReference type="EC" id="2.4.2.8" evidence="16"/>
<comment type="function">
    <text evidence="2">Purine salvage pathway enzyme that catalyzes the transfer of the ribosyl-5-phosphate group from 5-phospho-alpha-D-ribose 1-diphosphate (PRPP) to the N9 position of the 6-oxopurines hypoxanthine and guanine to form the corresponding ribonucleotides IMP (inosine 5'-monophosphate) and GMP (guanosine 5'-monophosphate), with the release of PPi.</text>
</comment>
<dbReference type="PANTHER" id="PTHR43340">
    <property type="entry name" value="HYPOXANTHINE-GUANINE PHOSPHORIBOSYLTRANSFERASE"/>
    <property type="match status" value="1"/>
</dbReference>
<dbReference type="GO" id="GO:0000287">
    <property type="term" value="F:magnesium ion binding"/>
    <property type="evidence" value="ECO:0007669"/>
    <property type="project" value="TreeGrafter"/>
</dbReference>
<evidence type="ECO:0000256" key="13">
    <source>
        <dbReference type="ARBA" id="ARBA00022842"/>
    </source>
</evidence>
<evidence type="ECO:0000256" key="5">
    <source>
        <dbReference type="ARBA" id="ARBA00004676"/>
    </source>
</evidence>
<evidence type="ECO:0000256" key="1">
    <source>
        <dbReference type="ARBA" id="ARBA00001946"/>
    </source>
</evidence>
<comment type="pathway">
    <text evidence="5">Purine metabolism; GMP biosynthesis via salvage pathway; GMP from guanine: step 1/1.</text>
</comment>
<dbReference type="PANTHER" id="PTHR43340:SF1">
    <property type="entry name" value="HYPOXANTHINE PHOSPHORIBOSYLTRANSFERASE"/>
    <property type="match status" value="1"/>
</dbReference>
<comment type="similarity">
    <text evidence="6 16">Belongs to the purine/pyrimidine phosphoribosyltransferase family.</text>
</comment>
<keyword evidence="7 16" id="KW-0963">Cytoplasm</keyword>
<evidence type="ECO:0000256" key="14">
    <source>
        <dbReference type="ARBA" id="ARBA00048811"/>
    </source>
</evidence>
<keyword evidence="10 16" id="KW-0479">Metal-binding</keyword>
<dbReference type="UniPathway" id="UPA00591">
    <property type="reaction ID" value="UER00648"/>
</dbReference>
<evidence type="ECO:0000256" key="3">
    <source>
        <dbReference type="ARBA" id="ARBA00004496"/>
    </source>
</evidence>
<dbReference type="GO" id="GO:0004422">
    <property type="term" value="F:hypoxanthine phosphoribosyltransferase activity"/>
    <property type="evidence" value="ECO:0007669"/>
    <property type="project" value="InterPro"/>
</dbReference>
<sequence length="177" mass="20079">MSDVKVLIDKVTLDERCQELAAAITADYQASERPLMVGILKGAIPFMSKVLEYVDIPKAEVDYMRFSSYEGTTSTNTVRLLLDLSTNIEDRDVIVFEDIIDTGQTLEKLLELLNTRKPKSLRVVSLLDKPERRLVQVDADYVGFVVPDVFIVGFGIDYNQQYRTLDYVGIYQGNEEV</sequence>
<evidence type="ECO:0000256" key="10">
    <source>
        <dbReference type="ARBA" id="ARBA00022723"/>
    </source>
</evidence>
<evidence type="ECO:0000256" key="6">
    <source>
        <dbReference type="ARBA" id="ARBA00008391"/>
    </source>
</evidence>
<dbReference type="GO" id="GO:0032264">
    <property type="term" value="P:IMP salvage"/>
    <property type="evidence" value="ECO:0007669"/>
    <property type="project" value="UniProtKB-UniPathway"/>
</dbReference>
<dbReference type="GO" id="GO:0006166">
    <property type="term" value="P:purine ribonucleoside salvage"/>
    <property type="evidence" value="ECO:0007669"/>
    <property type="project" value="UniProtKB-KW"/>
</dbReference>
<evidence type="ECO:0000256" key="16">
    <source>
        <dbReference type="RuleBase" id="RU364099"/>
    </source>
</evidence>
<dbReference type="Pfam" id="PF00156">
    <property type="entry name" value="Pribosyltran"/>
    <property type="match status" value="1"/>
</dbReference>
<protein>
    <recommendedName>
        <fullName evidence="16">Hypoxanthine phosphoribosyltransferase</fullName>
        <ecNumber evidence="16">2.4.2.8</ecNumber>
    </recommendedName>
</protein>
<name>A0A5R8QEK9_9FIRM</name>
<dbReference type="GO" id="GO:0052657">
    <property type="term" value="F:guanine phosphoribosyltransferase activity"/>
    <property type="evidence" value="ECO:0007669"/>
    <property type="project" value="UniProtKB-ARBA"/>
</dbReference>
<comment type="caution">
    <text evidence="18">The sequence shown here is derived from an EMBL/GenBank/DDBJ whole genome shotgun (WGS) entry which is preliminary data.</text>
</comment>
<comment type="catalytic activity">
    <reaction evidence="14">
        <text>GMP + diphosphate = guanine + 5-phospho-alpha-D-ribose 1-diphosphate</text>
        <dbReference type="Rhea" id="RHEA:25424"/>
        <dbReference type="ChEBI" id="CHEBI:16235"/>
        <dbReference type="ChEBI" id="CHEBI:33019"/>
        <dbReference type="ChEBI" id="CHEBI:58017"/>
        <dbReference type="ChEBI" id="CHEBI:58115"/>
        <dbReference type="EC" id="2.4.2.8"/>
    </reaction>
    <physiologicalReaction direction="right-to-left" evidence="14">
        <dbReference type="Rhea" id="RHEA:25426"/>
    </physiologicalReaction>
</comment>
<dbReference type="GO" id="GO:0006178">
    <property type="term" value="P:guanine salvage"/>
    <property type="evidence" value="ECO:0007669"/>
    <property type="project" value="TreeGrafter"/>
</dbReference>
<dbReference type="InParanoid" id="A0A5R8QEK9"/>
<accession>A0A5R8QEK9</accession>
<dbReference type="InterPro" id="IPR029057">
    <property type="entry name" value="PRTase-like"/>
</dbReference>
<evidence type="ECO:0000256" key="9">
    <source>
        <dbReference type="ARBA" id="ARBA00022679"/>
    </source>
</evidence>
<dbReference type="RefSeq" id="WP_138190779.1">
    <property type="nucleotide sequence ID" value="NZ_VBWP01000004.1"/>
</dbReference>
<comment type="catalytic activity">
    <reaction evidence="15">
        <text>IMP + diphosphate = hypoxanthine + 5-phospho-alpha-D-ribose 1-diphosphate</text>
        <dbReference type="Rhea" id="RHEA:17973"/>
        <dbReference type="ChEBI" id="CHEBI:17368"/>
        <dbReference type="ChEBI" id="CHEBI:33019"/>
        <dbReference type="ChEBI" id="CHEBI:58017"/>
        <dbReference type="ChEBI" id="CHEBI:58053"/>
        <dbReference type="EC" id="2.4.2.8"/>
    </reaction>
    <physiologicalReaction direction="right-to-left" evidence="15">
        <dbReference type="Rhea" id="RHEA:17975"/>
    </physiologicalReaction>
</comment>
<keyword evidence="19" id="KW-1185">Reference proteome</keyword>
<dbReference type="AlphaFoldDB" id="A0A5R8QEK9"/>
<evidence type="ECO:0000256" key="12">
    <source>
        <dbReference type="ARBA" id="ARBA00022741"/>
    </source>
</evidence>
<evidence type="ECO:0000256" key="11">
    <source>
        <dbReference type="ARBA" id="ARBA00022726"/>
    </source>
</evidence>
<dbReference type="InterPro" id="IPR005904">
    <property type="entry name" value="Hxn_phspho_trans"/>
</dbReference>
<evidence type="ECO:0000256" key="4">
    <source>
        <dbReference type="ARBA" id="ARBA00004669"/>
    </source>
</evidence>
<dbReference type="SUPFAM" id="SSF53271">
    <property type="entry name" value="PRTase-like"/>
    <property type="match status" value="1"/>
</dbReference>
<dbReference type="GO" id="GO:0005829">
    <property type="term" value="C:cytosol"/>
    <property type="evidence" value="ECO:0007669"/>
    <property type="project" value="TreeGrafter"/>
</dbReference>
<organism evidence="18 19">
    <name type="scientific">Culicoidibacter larvae</name>
    <dbReference type="NCBI Taxonomy" id="2579976"/>
    <lineage>
        <taxon>Bacteria</taxon>
        <taxon>Bacillati</taxon>
        <taxon>Bacillota</taxon>
        <taxon>Culicoidibacteria</taxon>
        <taxon>Culicoidibacterales</taxon>
        <taxon>Culicoidibacteraceae</taxon>
        <taxon>Culicoidibacter</taxon>
    </lineage>
</organism>
<evidence type="ECO:0000256" key="2">
    <source>
        <dbReference type="ARBA" id="ARBA00002049"/>
    </source>
</evidence>
<dbReference type="GO" id="GO:0046100">
    <property type="term" value="P:hypoxanthine metabolic process"/>
    <property type="evidence" value="ECO:0007669"/>
    <property type="project" value="TreeGrafter"/>
</dbReference>
<feature type="domain" description="Phosphoribosyltransferase" evidence="17">
    <location>
        <begin position="16"/>
        <end position="158"/>
    </location>
</feature>
<dbReference type="FunCoup" id="A0A5R8QEK9">
    <property type="interactions" value="272"/>
</dbReference>
<dbReference type="Gene3D" id="3.40.50.2020">
    <property type="match status" value="1"/>
</dbReference>
<dbReference type="NCBIfam" id="TIGR01203">
    <property type="entry name" value="HGPRTase"/>
    <property type="match status" value="1"/>
</dbReference>
<dbReference type="InterPro" id="IPR000836">
    <property type="entry name" value="PRTase_dom"/>
</dbReference>
<evidence type="ECO:0000313" key="19">
    <source>
        <dbReference type="Proteomes" id="UP000306912"/>
    </source>
</evidence>
<keyword evidence="11 16" id="KW-0660">Purine salvage</keyword>
<proteinExistence type="inferred from homology"/>
<evidence type="ECO:0000256" key="7">
    <source>
        <dbReference type="ARBA" id="ARBA00022490"/>
    </source>
</evidence>
<dbReference type="OrthoDB" id="9802824at2"/>
<gene>
    <name evidence="18" type="primary">hpt</name>
    <name evidence="18" type="ORF">FEZ08_05845</name>
</gene>